<keyword evidence="1" id="KW-0472">Membrane</keyword>
<accession>A0ABD1RFW6</accession>
<keyword evidence="1" id="KW-0812">Transmembrane</keyword>
<proteinExistence type="predicted"/>
<evidence type="ECO:0000256" key="1">
    <source>
        <dbReference type="SAM" id="Phobius"/>
    </source>
</evidence>
<dbReference type="Proteomes" id="UP001604336">
    <property type="component" value="Unassembled WGS sequence"/>
</dbReference>
<feature type="transmembrane region" description="Helical" evidence="1">
    <location>
        <begin position="109"/>
        <end position="128"/>
    </location>
</feature>
<gene>
    <name evidence="2" type="ORF">Adt_32036</name>
</gene>
<evidence type="ECO:0000313" key="3">
    <source>
        <dbReference type="Proteomes" id="UP001604336"/>
    </source>
</evidence>
<protein>
    <submittedName>
        <fullName evidence="2">PB1 domain-containing protein</fullName>
    </submittedName>
</protein>
<dbReference type="EMBL" id="JBFOLK010000009">
    <property type="protein sequence ID" value="KAL2487280.1"/>
    <property type="molecule type" value="Genomic_DNA"/>
</dbReference>
<keyword evidence="1" id="KW-1133">Transmembrane helix</keyword>
<organism evidence="2 3">
    <name type="scientific">Abeliophyllum distichum</name>
    <dbReference type="NCBI Taxonomy" id="126358"/>
    <lineage>
        <taxon>Eukaryota</taxon>
        <taxon>Viridiplantae</taxon>
        <taxon>Streptophyta</taxon>
        <taxon>Embryophyta</taxon>
        <taxon>Tracheophyta</taxon>
        <taxon>Spermatophyta</taxon>
        <taxon>Magnoliopsida</taxon>
        <taxon>eudicotyledons</taxon>
        <taxon>Gunneridae</taxon>
        <taxon>Pentapetalae</taxon>
        <taxon>asterids</taxon>
        <taxon>lamiids</taxon>
        <taxon>Lamiales</taxon>
        <taxon>Oleaceae</taxon>
        <taxon>Forsythieae</taxon>
        <taxon>Abeliophyllum</taxon>
    </lineage>
</organism>
<comment type="caution">
    <text evidence="2">The sequence shown here is derived from an EMBL/GenBank/DDBJ whole genome shotgun (WGS) entry which is preliminary data.</text>
</comment>
<name>A0ABD1RFW6_9LAMI</name>
<reference evidence="3" key="1">
    <citation type="submission" date="2024-07" db="EMBL/GenBank/DDBJ databases">
        <title>Two chromosome-level genome assemblies of Korean endemic species Abeliophyllum distichum and Forsythia ovata (Oleaceae).</title>
        <authorList>
            <person name="Jang H."/>
        </authorList>
    </citation>
    <scope>NUCLEOTIDE SEQUENCE [LARGE SCALE GENOMIC DNA]</scope>
</reference>
<dbReference type="AlphaFoldDB" id="A0ABD1RFW6"/>
<evidence type="ECO:0000313" key="2">
    <source>
        <dbReference type="EMBL" id="KAL2487280.1"/>
    </source>
</evidence>
<keyword evidence="3" id="KW-1185">Reference proteome</keyword>
<sequence>MNGSSSAFSIAKYPFSGAISTSEMNRSSGAFSEAKYPFSRVFSGAIFASKMNGSNGALSTARYPFPGAIFACYMDPRVHFLLLNIHFLVHFRSFGSDDAKSEKERFVEALNSGLVMMALLLVAATAVLPQLPPAKNNVDYFFKLEKGVGMAPQPLQIMLGNYRQSRSWF</sequence>